<organism evidence="6 7">
    <name type="scientific">Streptomyces cellulosae</name>
    <dbReference type="NCBI Taxonomy" id="1968"/>
    <lineage>
        <taxon>Bacteria</taxon>
        <taxon>Bacillati</taxon>
        <taxon>Actinomycetota</taxon>
        <taxon>Actinomycetes</taxon>
        <taxon>Kitasatosporales</taxon>
        <taxon>Streptomycetaceae</taxon>
        <taxon>Streptomyces</taxon>
    </lineage>
</organism>
<dbReference type="PANTHER" id="PTHR11228:SF7">
    <property type="entry name" value="PQQA PEPTIDE CYCLASE"/>
    <property type="match status" value="1"/>
</dbReference>
<dbReference type="SFLD" id="SFLDG01067">
    <property type="entry name" value="SPASM/twitch_domain_containing"/>
    <property type="match status" value="1"/>
</dbReference>
<keyword evidence="4" id="KW-0411">Iron-sulfur</keyword>
<evidence type="ECO:0000259" key="5">
    <source>
        <dbReference type="PROSITE" id="PS51918"/>
    </source>
</evidence>
<dbReference type="SUPFAM" id="SSF102114">
    <property type="entry name" value="Radical SAM enzymes"/>
    <property type="match status" value="1"/>
</dbReference>
<evidence type="ECO:0000256" key="2">
    <source>
        <dbReference type="ARBA" id="ARBA00022723"/>
    </source>
</evidence>
<keyword evidence="1" id="KW-0949">S-adenosyl-L-methionine</keyword>
<dbReference type="InterPro" id="IPR058240">
    <property type="entry name" value="rSAM_sf"/>
</dbReference>
<accession>A0ABW7Y994</accession>
<dbReference type="Proteomes" id="UP001612415">
    <property type="component" value="Unassembled WGS sequence"/>
</dbReference>
<sequence length="311" mass="34406">MMMKQLSMHVTDLCNEKCGFCVVGSPLAKTDSVEYAELVQFLIANADDGFESLNLHGGEPTIHPRLMELLDTAHVFGYPEVQIQTNGRRLKDREFVEKLKERGVRLFVISLHGADAHVQDCLTQTPGGFQETIEGIRNAKRAGIPVRVNMVVTRMNMGQLGNICRLCVELGVDHINISNLHPVGSGYFALDMQAPTVAETRAHLLPVLDELTGQGHRVTLEGFPLCVVQPYQHLAIEDGSRFIRMLYQGEVYDNYDQFMDDQTREFGGPCDGCPLRSDCGGVYLEYAERRGWDEFSAARAGLAGTAADAAV</sequence>
<dbReference type="PROSITE" id="PS51918">
    <property type="entry name" value="RADICAL_SAM"/>
    <property type="match status" value="1"/>
</dbReference>
<dbReference type="PANTHER" id="PTHR11228">
    <property type="entry name" value="RADICAL SAM DOMAIN PROTEIN"/>
    <property type="match status" value="1"/>
</dbReference>
<evidence type="ECO:0000256" key="1">
    <source>
        <dbReference type="ARBA" id="ARBA00022691"/>
    </source>
</evidence>
<keyword evidence="2" id="KW-0479">Metal-binding</keyword>
<dbReference type="InterPro" id="IPR013785">
    <property type="entry name" value="Aldolase_TIM"/>
</dbReference>
<proteinExistence type="predicted"/>
<dbReference type="EMBL" id="JBITDC010000013">
    <property type="protein sequence ID" value="MFI5678954.1"/>
    <property type="molecule type" value="Genomic_DNA"/>
</dbReference>
<evidence type="ECO:0000256" key="3">
    <source>
        <dbReference type="ARBA" id="ARBA00023004"/>
    </source>
</evidence>
<reference evidence="6 7" key="1">
    <citation type="submission" date="2024-10" db="EMBL/GenBank/DDBJ databases">
        <title>The Natural Products Discovery Center: Release of the First 8490 Sequenced Strains for Exploring Actinobacteria Biosynthetic Diversity.</title>
        <authorList>
            <person name="Kalkreuter E."/>
            <person name="Kautsar S.A."/>
            <person name="Yang D."/>
            <person name="Bader C.D."/>
            <person name="Teijaro C.N."/>
            <person name="Fluegel L."/>
            <person name="Davis C.M."/>
            <person name="Simpson J.R."/>
            <person name="Lauterbach L."/>
            <person name="Steele A.D."/>
            <person name="Gui C."/>
            <person name="Meng S."/>
            <person name="Li G."/>
            <person name="Viehrig K."/>
            <person name="Ye F."/>
            <person name="Su P."/>
            <person name="Kiefer A.F."/>
            <person name="Nichols A."/>
            <person name="Cepeda A.J."/>
            <person name="Yan W."/>
            <person name="Fan B."/>
            <person name="Jiang Y."/>
            <person name="Adhikari A."/>
            <person name="Zheng C.-J."/>
            <person name="Schuster L."/>
            <person name="Cowan T.M."/>
            <person name="Smanski M.J."/>
            <person name="Chevrette M.G."/>
            <person name="De Carvalho L.P.S."/>
            <person name="Shen B."/>
        </authorList>
    </citation>
    <scope>NUCLEOTIDE SEQUENCE [LARGE SCALE GENOMIC DNA]</scope>
    <source>
        <strain evidence="6 7">NPDC051599</strain>
    </source>
</reference>
<dbReference type="InterPro" id="IPR050377">
    <property type="entry name" value="Radical_SAM_PqqE_MftC-like"/>
</dbReference>
<dbReference type="InterPro" id="IPR006638">
    <property type="entry name" value="Elp3/MiaA/NifB-like_rSAM"/>
</dbReference>
<dbReference type="Pfam" id="PF04055">
    <property type="entry name" value="Radical_SAM"/>
    <property type="match status" value="1"/>
</dbReference>
<protein>
    <submittedName>
        <fullName evidence="6">Radical SAM protein</fullName>
    </submittedName>
</protein>
<evidence type="ECO:0000313" key="6">
    <source>
        <dbReference type="EMBL" id="MFI5678954.1"/>
    </source>
</evidence>
<dbReference type="RefSeq" id="WP_398659462.1">
    <property type="nucleotide sequence ID" value="NZ_JBITDC010000013.1"/>
</dbReference>
<dbReference type="SMART" id="SM00729">
    <property type="entry name" value="Elp3"/>
    <property type="match status" value="1"/>
</dbReference>
<dbReference type="SFLD" id="SFLDS00029">
    <property type="entry name" value="Radical_SAM"/>
    <property type="match status" value="1"/>
</dbReference>
<dbReference type="Gene3D" id="3.20.20.70">
    <property type="entry name" value="Aldolase class I"/>
    <property type="match status" value="1"/>
</dbReference>
<dbReference type="InterPro" id="IPR007197">
    <property type="entry name" value="rSAM"/>
</dbReference>
<keyword evidence="7" id="KW-1185">Reference proteome</keyword>
<evidence type="ECO:0000256" key="4">
    <source>
        <dbReference type="ARBA" id="ARBA00023014"/>
    </source>
</evidence>
<dbReference type="CDD" id="cd01335">
    <property type="entry name" value="Radical_SAM"/>
    <property type="match status" value="1"/>
</dbReference>
<name>A0ABW7Y994_STRCE</name>
<evidence type="ECO:0000313" key="7">
    <source>
        <dbReference type="Proteomes" id="UP001612415"/>
    </source>
</evidence>
<gene>
    <name evidence="6" type="ORF">ACIA8P_30570</name>
</gene>
<feature type="domain" description="Radical SAM core" evidence="5">
    <location>
        <begin position="1"/>
        <end position="224"/>
    </location>
</feature>
<comment type="caution">
    <text evidence="6">The sequence shown here is derived from an EMBL/GenBank/DDBJ whole genome shotgun (WGS) entry which is preliminary data.</text>
</comment>
<keyword evidence="3" id="KW-0408">Iron</keyword>